<sequence length="231" mass="24564">MNIVHIILRGDVNIVNIFWQALAVKTGSYHHGALHEAILDAAVIEASRSGPQAIGVRALAKAVGVSPSAIYRHVPSIDTLLTEVSQVARQHLAARMIERREEAPSSGTALDRASARLRAVGRAYVHFALSDPHLFDTAFTPTSLSPAKPDDPSAWQVVVDGVDELVEAGGLNPTAASNAVLVAWSSVHGIASILRRGLLMNPVADDHAIEVADDYAIEVVLDGVRRSIATL</sequence>
<proteinExistence type="predicted"/>
<dbReference type="InterPro" id="IPR036271">
    <property type="entry name" value="Tet_transcr_reg_TetR-rel_C_sf"/>
</dbReference>
<dbReference type="PANTHER" id="PTHR30055:SF234">
    <property type="entry name" value="HTH-TYPE TRANSCRIPTIONAL REGULATOR BETI"/>
    <property type="match status" value="1"/>
</dbReference>
<name>A4TGL0_MYCGI</name>
<dbReference type="InterPro" id="IPR050109">
    <property type="entry name" value="HTH-type_TetR-like_transc_reg"/>
</dbReference>
<dbReference type="OrthoDB" id="3173376at2"/>
<keyword evidence="1" id="KW-0805">Transcription regulation</keyword>
<keyword evidence="3" id="KW-0804">Transcription</keyword>
<dbReference type="Pfam" id="PF00440">
    <property type="entry name" value="TetR_N"/>
    <property type="match status" value="1"/>
</dbReference>
<dbReference type="HOGENOM" id="CLU_069356_40_3_11"/>
<evidence type="ECO:0000256" key="1">
    <source>
        <dbReference type="ARBA" id="ARBA00023015"/>
    </source>
</evidence>
<dbReference type="InterPro" id="IPR025996">
    <property type="entry name" value="MT1864/Rv1816-like_C"/>
</dbReference>
<dbReference type="InterPro" id="IPR001647">
    <property type="entry name" value="HTH_TetR"/>
</dbReference>
<dbReference type="SUPFAM" id="SSF46689">
    <property type="entry name" value="Homeodomain-like"/>
    <property type="match status" value="1"/>
</dbReference>
<dbReference type="Pfam" id="PF13305">
    <property type="entry name" value="TetR_C_33"/>
    <property type="match status" value="1"/>
</dbReference>
<evidence type="ECO:0000256" key="4">
    <source>
        <dbReference type="PROSITE-ProRule" id="PRU00335"/>
    </source>
</evidence>
<dbReference type="GO" id="GO:0003700">
    <property type="term" value="F:DNA-binding transcription factor activity"/>
    <property type="evidence" value="ECO:0007669"/>
    <property type="project" value="TreeGrafter"/>
</dbReference>
<protein>
    <submittedName>
        <fullName evidence="6">Transcriptional regulator, TetR family</fullName>
    </submittedName>
</protein>
<dbReference type="SUPFAM" id="SSF48498">
    <property type="entry name" value="Tetracyclin repressor-like, C-terminal domain"/>
    <property type="match status" value="1"/>
</dbReference>
<evidence type="ECO:0000259" key="5">
    <source>
        <dbReference type="PROSITE" id="PS50977"/>
    </source>
</evidence>
<feature type="DNA-binding region" description="H-T-H motif" evidence="4">
    <location>
        <begin position="55"/>
        <end position="74"/>
    </location>
</feature>
<dbReference type="EMBL" id="CP000659">
    <property type="protein sequence ID" value="ABP48064.1"/>
    <property type="molecule type" value="Genomic_DNA"/>
</dbReference>
<dbReference type="PROSITE" id="PS50977">
    <property type="entry name" value="HTH_TETR_2"/>
    <property type="match status" value="1"/>
</dbReference>
<keyword evidence="2 4" id="KW-0238">DNA-binding</keyword>
<geneLocation type="plasmid" evidence="6">
    <name>pMFLV03</name>
</geneLocation>
<dbReference type="Gene3D" id="1.10.357.10">
    <property type="entry name" value="Tetracycline Repressor, domain 2"/>
    <property type="match status" value="1"/>
</dbReference>
<gene>
    <name evidence="6" type="ordered locus">Mflv_5603</name>
</gene>
<dbReference type="GO" id="GO:0000976">
    <property type="term" value="F:transcription cis-regulatory region binding"/>
    <property type="evidence" value="ECO:0007669"/>
    <property type="project" value="TreeGrafter"/>
</dbReference>
<dbReference type="InterPro" id="IPR009057">
    <property type="entry name" value="Homeodomain-like_sf"/>
</dbReference>
<evidence type="ECO:0000256" key="2">
    <source>
        <dbReference type="ARBA" id="ARBA00023125"/>
    </source>
</evidence>
<reference evidence="6" key="1">
    <citation type="submission" date="2007-04" db="EMBL/GenBank/DDBJ databases">
        <title>Complete sequence of plasmid3 pMFLV03 of Mycobacterium gilvum PYR-GCK.</title>
        <authorList>
            <consortium name="US DOE Joint Genome Institute"/>
            <person name="Copeland A."/>
            <person name="Lucas S."/>
            <person name="Lapidus A."/>
            <person name="Barry K."/>
            <person name="Detter J.C."/>
            <person name="Glavina del Rio T."/>
            <person name="Hammon N."/>
            <person name="Israni S."/>
            <person name="Dalin E."/>
            <person name="Tice H."/>
            <person name="Pitluck S."/>
            <person name="Chain P."/>
            <person name="Malfatti S."/>
            <person name="Shin M."/>
            <person name="Vergez L."/>
            <person name="Schmutz J."/>
            <person name="Larimer F."/>
            <person name="Land M."/>
            <person name="Hauser L."/>
            <person name="Kyrpides N."/>
            <person name="Mikhailova N."/>
            <person name="Miller C."/>
            <person name="Richardson P."/>
        </authorList>
    </citation>
    <scope>NUCLEOTIDE SEQUENCE</scope>
    <source>
        <strain evidence="6">PYR-GCK</strain>
        <plasmid evidence="6">pMFLV03</plasmid>
    </source>
</reference>
<accession>A4TGL0</accession>
<dbReference type="AlphaFoldDB" id="A4TGL0"/>
<evidence type="ECO:0000313" key="6">
    <source>
        <dbReference type="EMBL" id="ABP48064.1"/>
    </source>
</evidence>
<dbReference type="KEGG" id="mgi:Mflv_5603"/>
<feature type="domain" description="HTH tetR-type" evidence="5">
    <location>
        <begin position="32"/>
        <end position="92"/>
    </location>
</feature>
<dbReference type="PANTHER" id="PTHR30055">
    <property type="entry name" value="HTH-TYPE TRANSCRIPTIONAL REGULATOR RUTR"/>
    <property type="match status" value="1"/>
</dbReference>
<evidence type="ECO:0000256" key="3">
    <source>
        <dbReference type="ARBA" id="ARBA00023163"/>
    </source>
</evidence>
<keyword evidence="6" id="KW-0614">Plasmid</keyword>
<organism evidence="6">
    <name type="scientific">Mycolicibacterium gilvum (strain PYR-GCK)</name>
    <name type="common">Mycobacterium gilvum (strain PYR-GCK)</name>
    <dbReference type="NCBI Taxonomy" id="350054"/>
    <lineage>
        <taxon>Bacteria</taxon>
        <taxon>Bacillati</taxon>
        <taxon>Actinomycetota</taxon>
        <taxon>Actinomycetes</taxon>
        <taxon>Mycobacteriales</taxon>
        <taxon>Mycobacteriaceae</taxon>
        <taxon>Mycolicibacterium</taxon>
    </lineage>
</organism>